<feature type="transmembrane region" description="Helical" evidence="2">
    <location>
        <begin position="179"/>
        <end position="198"/>
    </location>
</feature>
<keyword evidence="4" id="KW-1185">Reference proteome</keyword>
<dbReference type="Proteomes" id="UP000789405">
    <property type="component" value="Unassembled WGS sequence"/>
</dbReference>
<feature type="region of interest" description="Disordered" evidence="1">
    <location>
        <begin position="1"/>
        <end position="28"/>
    </location>
</feature>
<evidence type="ECO:0000313" key="3">
    <source>
        <dbReference type="EMBL" id="CAG8483244.1"/>
    </source>
</evidence>
<organism evidence="3 4">
    <name type="scientific">Dentiscutata erythropus</name>
    <dbReference type="NCBI Taxonomy" id="1348616"/>
    <lineage>
        <taxon>Eukaryota</taxon>
        <taxon>Fungi</taxon>
        <taxon>Fungi incertae sedis</taxon>
        <taxon>Mucoromycota</taxon>
        <taxon>Glomeromycotina</taxon>
        <taxon>Glomeromycetes</taxon>
        <taxon>Diversisporales</taxon>
        <taxon>Gigasporaceae</taxon>
        <taxon>Dentiscutata</taxon>
    </lineage>
</organism>
<proteinExistence type="predicted"/>
<name>A0A9N8ZBZ0_9GLOM</name>
<feature type="transmembrane region" description="Helical" evidence="2">
    <location>
        <begin position="117"/>
        <end position="139"/>
    </location>
</feature>
<feature type="transmembrane region" description="Helical" evidence="2">
    <location>
        <begin position="151"/>
        <end position="173"/>
    </location>
</feature>
<reference evidence="3" key="1">
    <citation type="submission" date="2021-06" db="EMBL/GenBank/DDBJ databases">
        <authorList>
            <person name="Kallberg Y."/>
            <person name="Tangrot J."/>
            <person name="Rosling A."/>
        </authorList>
    </citation>
    <scope>NUCLEOTIDE SEQUENCE</scope>
    <source>
        <strain evidence="3">MA453B</strain>
    </source>
</reference>
<protein>
    <submittedName>
        <fullName evidence="3">12046_t:CDS:1</fullName>
    </submittedName>
</protein>
<evidence type="ECO:0000313" key="4">
    <source>
        <dbReference type="Proteomes" id="UP000789405"/>
    </source>
</evidence>
<evidence type="ECO:0000256" key="1">
    <source>
        <dbReference type="SAM" id="MobiDB-lite"/>
    </source>
</evidence>
<gene>
    <name evidence="3" type="ORF">DERYTH_LOCUS2035</name>
</gene>
<accession>A0A9N8ZBZ0</accession>
<dbReference type="AlphaFoldDB" id="A0A9N8ZBZ0"/>
<keyword evidence="2" id="KW-0472">Membrane</keyword>
<dbReference type="OrthoDB" id="2418146at2759"/>
<keyword evidence="2" id="KW-0812">Transmembrane</keyword>
<evidence type="ECO:0000256" key="2">
    <source>
        <dbReference type="SAM" id="Phobius"/>
    </source>
</evidence>
<keyword evidence="2" id="KW-1133">Transmembrane helix</keyword>
<feature type="compositionally biased region" description="Low complexity" evidence="1">
    <location>
        <begin position="1"/>
        <end position="20"/>
    </location>
</feature>
<comment type="caution">
    <text evidence="3">The sequence shown here is derived from an EMBL/GenBank/DDBJ whole genome shotgun (WGS) entry which is preliminary data.</text>
</comment>
<feature type="non-terminal residue" evidence="3">
    <location>
        <position position="1"/>
    </location>
</feature>
<dbReference type="EMBL" id="CAJVPY010000610">
    <property type="protein sequence ID" value="CAG8483244.1"/>
    <property type="molecule type" value="Genomic_DNA"/>
</dbReference>
<sequence>MPPPSLTTEITPSTTTEAPPVSLSPPSQPEFSLTTLEYFPTTPSTKSLSTASSIVSNSTSNIPVSATSIIASSLASSSGTMNYCIQFRNWIGGVLGIIQNIQILTTPYINILGSSGIIALVINSLTTLVSGYGLIVICCSESPRSLKILSGLFIFIVILHFLYGIYLIIITAVNDVLSYFVSFIILHFVGAFLGFYFARVVSDYAKIVRHEKGDISSPRRIEGSNVTNNQ</sequence>
<feature type="transmembrane region" description="Helical" evidence="2">
    <location>
        <begin position="90"/>
        <end position="111"/>
    </location>
</feature>